<evidence type="ECO:0000256" key="5">
    <source>
        <dbReference type="ARBA" id="ARBA00017322"/>
    </source>
</evidence>
<dbReference type="HOGENOM" id="CLU_860007_0_0_6"/>
<dbReference type="SMART" id="SM00387">
    <property type="entry name" value="HATPase_c"/>
    <property type="match status" value="1"/>
</dbReference>
<accession>I1YK20</accession>
<evidence type="ECO:0000256" key="6">
    <source>
        <dbReference type="ARBA" id="ARBA00022485"/>
    </source>
</evidence>
<dbReference type="EC" id="2.7.13.3" evidence="4"/>
<dbReference type="GO" id="GO:0046983">
    <property type="term" value="F:protein dimerization activity"/>
    <property type="evidence" value="ECO:0007669"/>
    <property type="project" value="InterPro"/>
</dbReference>
<evidence type="ECO:0000256" key="12">
    <source>
        <dbReference type="ARBA" id="ARBA00023014"/>
    </source>
</evidence>
<dbReference type="AlphaFoldDB" id="I1YK20"/>
<evidence type="ECO:0000256" key="14">
    <source>
        <dbReference type="ARBA" id="ARBA00030800"/>
    </source>
</evidence>
<evidence type="ECO:0000256" key="8">
    <source>
        <dbReference type="ARBA" id="ARBA00022679"/>
    </source>
</evidence>
<dbReference type="InterPro" id="IPR004358">
    <property type="entry name" value="Sig_transdc_His_kin-like_C"/>
</dbReference>
<dbReference type="eggNOG" id="COG4585">
    <property type="taxonomic scope" value="Bacteria"/>
</dbReference>
<dbReference type="Proteomes" id="UP000009145">
    <property type="component" value="Chromosome"/>
</dbReference>
<dbReference type="InterPro" id="IPR050482">
    <property type="entry name" value="Sensor_HK_TwoCompSys"/>
</dbReference>
<proteinExistence type="predicted"/>
<dbReference type="GO" id="GO:0051539">
    <property type="term" value="F:4 iron, 4 sulfur cluster binding"/>
    <property type="evidence" value="ECO:0007669"/>
    <property type="project" value="UniProtKB-KW"/>
</dbReference>
<feature type="domain" description="Histidine kinase/HSP90-like ATPase" evidence="15">
    <location>
        <begin position="206"/>
        <end position="303"/>
    </location>
</feature>
<evidence type="ECO:0000256" key="2">
    <source>
        <dbReference type="ARBA" id="ARBA00001966"/>
    </source>
</evidence>
<reference evidence="16 17" key="1">
    <citation type="journal article" date="2012" name="J. Bacteriol.">
        <title>Complete genome sequences of Methylophaga sp. strain JAM1 and Methylophaga sp. strain JAM7.</title>
        <authorList>
            <person name="Villeneuve C."/>
            <person name="Martineau C."/>
            <person name="Mauffrey F."/>
            <person name="Villemur R."/>
        </authorList>
    </citation>
    <scope>NUCLEOTIDE SEQUENCE [LARGE SCALE GENOMIC DNA]</scope>
    <source>
        <strain evidence="16 17">JAM7</strain>
    </source>
</reference>
<evidence type="ECO:0000256" key="13">
    <source>
        <dbReference type="ARBA" id="ARBA00024827"/>
    </source>
</evidence>
<evidence type="ECO:0000256" key="3">
    <source>
        <dbReference type="ARBA" id="ARBA00004496"/>
    </source>
</evidence>
<evidence type="ECO:0000256" key="10">
    <source>
        <dbReference type="ARBA" id="ARBA00023004"/>
    </source>
</evidence>
<evidence type="ECO:0000256" key="7">
    <source>
        <dbReference type="ARBA" id="ARBA00022490"/>
    </source>
</evidence>
<evidence type="ECO:0000313" key="16">
    <source>
        <dbReference type="EMBL" id="AFJ03263.1"/>
    </source>
</evidence>
<dbReference type="PANTHER" id="PTHR24421:SF58">
    <property type="entry name" value="SIGNAL TRANSDUCTION HISTIDINE-PROTEIN KINASE_PHOSPHATASE UHPB"/>
    <property type="match status" value="1"/>
</dbReference>
<dbReference type="GO" id="GO:0000155">
    <property type="term" value="F:phosphorelay sensor kinase activity"/>
    <property type="evidence" value="ECO:0007669"/>
    <property type="project" value="InterPro"/>
</dbReference>
<dbReference type="Gene3D" id="1.20.5.1930">
    <property type="match status" value="1"/>
</dbReference>
<dbReference type="PATRIC" id="fig|754477.3.peg.2092"/>
<keyword evidence="7" id="KW-0963">Cytoplasm</keyword>
<sequence>MITLASAVTWILAGSFDLAERWINWAALGEHFQLDEILFVLLVSCIGLMWFGKRRFAEIQKVLDQKMQIQHSLEKKHQEASELLQQNRALIKHITLLRESERNQLAGELHDVFGQYLAAIDVNASVGLQKTAKESPLFKTLTTIQESADYLRNVTRSKLRSIKPPGLDKVGLTASIEDLISQWLSSFPNLQLKHALDLDDESIDYDTSLTLYRCLQEGLVNISRHANATYIDLTMNMDQQGGTPTVCMRLSDNGQGFEANNLIGKGMGLIGIRERVNALGGEFALKSEPNNGTEIMIVIPLNAPL</sequence>
<evidence type="ECO:0000313" key="17">
    <source>
        <dbReference type="Proteomes" id="UP000009145"/>
    </source>
</evidence>
<comment type="catalytic activity">
    <reaction evidence="1">
        <text>ATP + protein L-histidine = ADP + protein N-phospho-L-histidine.</text>
        <dbReference type="EC" id="2.7.13.3"/>
    </reaction>
</comment>
<dbReference type="PRINTS" id="PR00344">
    <property type="entry name" value="BCTRLSENSOR"/>
</dbReference>
<comment type="subcellular location">
    <subcellularLocation>
        <location evidence="3">Cytoplasm</location>
    </subcellularLocation>
</comment>
<evidence type="ECO:0000256" key="4">
    <source>
        <dbReference type="ARBA" id="ARBA00012438"/>
    </source>
</evidence>
<dbReference type="SUPFAM" id="SSF55874">
    <property type="entry name" value="ATPase domain of HSP90 chaperone/DNA topoisomerase II/histidine kinase"/>
    <property type="match status" value="1"/>
</dbReference>
<evidence type="ECO:0000259" key="15">
    <source>
        <dbReference type="SMART" id="SM00387"/>
    </source>
</evidence>
<keyword evidence="6" id="KW-0479">Metal-binding</keyword>
<keyword evidence="17" id="KW-1185">Reference proteome</keyword>
<dbReference type="Pfam" id="PF07730">
    <property type="entry name" value="HisKA_3"/>
    <property type="match status" value="1"/>
</dbReference>
<dbReference type="KEGG" id="mec:Q7C_2127"/>
<dbReference type="InterPro" id="IPR011712">
    <property type="entry name" value="Sig_transdc_His_kin_sub3_dim/P"/>
</dbReference>
<dbReference type="GO" id="GO:0016020">
    <property type="term" value="C:membrane"/>
    <property type="evidence" value="ECO:0007669"/>
    <property type="project" value="InterPro"/>
</dbReference>
<dbReference type="Pfam" id="PF02518">
    <property type="entry name" value="HATPase_c"/>
    <property type="match status" value="1"/>
</dbReference>
<organism evidence="16 17">
    <name type="scientific">Methylophaga frappieri (strain ATCC BAA-2434 / DSM 25690 / JAM7)</name>
    <dbReference type="NCBI Taxonomy" id="754477"/>
    <lineage>
        <taxon>Bacteria</taxon>
        <taxon>Pseudomonadati</taxon>
        <taxon>Pseudomonadota</taxon>
        <taxon>Gammaproteobacteria</taxon>
        <taxon>Thiotrichales</taxon>
        <taxon>Piscirickettsiaceae</taxon>
        <taxon>Methylophaga</taxon>
    </lineage>
</organism>
<dbReference type="PANTHER" id="PTHR24421">
    <property type="entry name" value="NITRATE/NITRITE SENSOR PROTEIN NARX-RELATED"/>
    <property type="match status" value="1"/>
</dbReference>
<dbReference type="STRING" id="754477.Q7C_2127"/>
<comment type="function">
    <text evidence="13">Member of the two-component regulatory system NreB/NreC involved in the control of dissimilatory nitrate/nitrite reduction in response to oxygen. NreB functions as a direct oxygen sensor histidine kinase which is autophosphorylated, in the absence of oxygen, probably at the conserved histidine residue, and transfers its phosphate group probably to a conserved aspartate residue of NreC. NreB/NreC activates the expression of the nitrate (narGHJI) and nitrite (nir) reductase operons, as well as the putative nitrate transporter gene narT.</text>
</comment>
<evidence type="ECO:0000256" key="1">
    <source>
        <dbReference type="ARBA" id="ARBA00000085"/>
    </source>
</evidence>
<keyword evidence="10" id="KW-0408">Iron</keyword>
<gene>
    <name evidence="16" type="ordered locus">Q7C_2127</name>
</gene>
<dbReference type="Gene3D" id="3.30.565.10">
    <property type="entry name" value="Histidine kinase-like ATPase, C-terminal domain"/>
    <property type="match status" value="1"/>
</dbReference>
<keyword evidence="6" id="KW-0004">4Fe-4S</keyword>
<name>I1YK20_METFJ</name>
<evidence type="ECO:0000256" key="11">
    <source>
        <dbReference type="ARBA" id="ARBA00023012"/>
    </source>
</evidence>
<comment type="cofactor">
    <cofactor evidence="2">
        <name>[4Fe-4S] cluster</name>
        <dbReference type="ChEBI" id="CHEBI:49883"/>
    </cofactor>
</comment>
<evidence type="ECO:0000256" key="9">
    <source>
        <dbReference type="ARBA" id="ARBA00022777"/>
    </source>
</evidence>
<dbReference type="GO" id="GO:0005737">
    <property type="term" value="C:cytoplasm"/>
    <property type="evidence" value="ECO:0007669"/>
    <property type="project" value="UniProtKB-SubCell"/>
</dbReference>
<keyword evidence="9 16" id="KW-0418">Kinase</keyword>
<keyword evidence="8" id="KW-0808">Transferase</keyword>
<keyword evidence="11" id="KW-0902">Two-component regulatory system</keyword>
<protein>
    <recommendedName>
        <fullName evidence="5">Oxygen sensor histidine kinase NreB</fullName>
        <ecNumber evidence="4">2.7.13.3</ecNumber>
    </recommendedName>
    <alternativeName>
        <fullName evidence="14">Nitrogen regulation protein B</fullName>
    </alternativeName>
</protein>
<dbReference type="InterPro" id="IPR036890">
    <property type="entry name" value="HATPase_C_sf"/>
</dbReference>
<dbReference type="InterPro" id="IPR003594">
    <property type="entry name" value="HATPase_dom"/>
</dbReference>
<dbReference type="EMBL" id="CP003380">
    <property type="protein sequence ID" value="AFJ03263.1"/>
    <property type="molecule type" value="Genomic_DNA"/>
</dbReference>
<dbReference type="CDD" id="cd16917">
    <property type="entry name" value="HATPase_UhpB-NarQ-NarX-like"/>
    <property type="match status" value="1"/>
</dbReference>
<keyword evidence="12" id="KW-0411">Iron-sulfur</keyword>